<feature type="domain" description="Doublecortin" evidence="2">
    <location>
        <begin position="16"/>
        <end position="99"/>
    </location>
</feature>
<dbReference type="AlphaFoldDB" id="A0A8S4SFA6"/>
<dbReference type="GO" id="GO:0035556">
    <property type="term" value="P:intracellular signal transduction"/>
    <property type="evidence" value="ECO:0007669"/>
    <property type="project" value="InterPro"/>
</dbReference>
<proteinExistence type="predicted"/>
<feature type="compositionally biased region" description="Basic and acidic residues" evidence="1">
    <location>
        <begin position="191"/>
        <end position="221"/>
    </location>
</feature>
<evidence type="ECO:0000259" key="2">
    <source>
        <dbReference type="PROSITE" id="PS50309"/>
    </source>
</evidence>
<dbReference type="InterPro" id="IPR003533">
    <property type="entry name" value="Doublecortin_dom"/>
</dbReference>
<protein>
    <submittedName>
        <fullName evidence="3">Jg26801 protein</fullName>
    </submittedName>
</protein>
<evidence type="ECO:0000256" key="1">
    <source>
        <dbReference type="SAM" id="MobiDB-lite"/>
    </source>
</evidence>
<dbReference type="EMBL" id="CAKXAJ010026211">
    <property type="protein sequence ID" value="CAH2262133.1"/>
    <property type="molecule type" value="Genomic_DNA"/>
</dbReference>
<gene>
    <name evidence="3" type="primary">jg26801</name>
    <name evidence="3" type="ORF">PAEG_LOCUS24088</name>
</gene>
<dbReference type="PROSITE" id="PS50309">
    <property type="entry name" value="DC"/>
    <property type="match status" value="1"/>
</dbReference>
<organism evidence="3 4">
    <name type="scientific">Pararge aegeria aegeria</name>
    <dbReference type="NCBI Taxonomy" id="348720"/>
    <lineage>
        <taxon>Eukaryota</taxon>
        <taxon>Metazoa</taxon>
        <taxon>Ecdysozoa</taxon>
        <taxon>Arthropoda</taxon>
        <taxon>Hexapoda</taxon>
        <taxon>Insecta</taxon>
        <taxon>Pterygota</taxon>
        <taxon>Neoptera</taxon>
        <taxon>Endopterygota</taxon>
        <taxon>Lepidoptera</taxon>
        <taxon>Glossata</taxon>
        <taxon>Ditrysia</taxon>
        <taxon>Papilionoidea</taxon>
        <taxon>Nymphalidae</taxon>
        <taxon>Satyrinae</taxon>
        <taxon>Satyrini</taxon>
        <taxon>Parargina</taxon>
        <taxon>Pararge</taxon>
    </lineage>
</organism>
<feature type="compositionally biased region" description="Polar residues" evidence="1">
    <location>
        <begin position="178"/>
        <end position="190"/>
    </location>
</feature>
<accession>A0A8S4SFA6</accession>
<dbReference type="SUPFAM" id="SSF89837">
    <property type="entry name" value="Doublecortin (DC)"/>
    <property type="match status" value="1"/>
</dbReference>
<name>A0A8S4SFA6_9NEOP</name>
<feature type="region of interest" description="Disordered" evidence="1">
    <location>
        <begin position="169"/>
        <end position="221"/>
    </location>
</feature>
<comment type="caution">
    <text evidence="3">The sequence shown here is derived from an EMBL/GenBank/DDBJ whole genome shotgun (WGS) entry which is preliminary data.</text>
</comment>
<dbReference type="Proteomes" id="UP000838756">
    <property type="component" value="Unassembled WGS sequence"/>
</dbReference>
<keyword evidence="4" id="KW-1185">Reference proteome</keyword>
<evidence type="ECO:0000313" key="3">
    <source>
        <dbReference type="EMBL" id="CAH2262133.1"/>
    </source>
</evidence>
<dbReference type="InterPro" id="IPR036572">
    <property type="entry name" value="Doublecortin_dom_sf"/>
</dbReference>
<evidence type="ECO:0000313" key="4">
    <source>
        <dbReference type="Proteomes" id="UP000838756"/>
    </source>
</evidence>
<sequence length="561" mass="64191">MDYPRIPDDSRDWRSIDIFLFTNGQQYSPPRKYHLKTEELKFWDGTLNFLTRSQFGSLHSNIELYTLDGKKINTPLDLLNDTAYVAVNPPDAFVQSGYEKYLLKASRSREKRHEKLNKTEIVNAGNIDKRQVTSNWYIPHETTNNNGKKLDDNLRLDTEYLATVKNNTFTKSQKETETLQQIKTNNNSPENPERMQSRKPEKTKQKTELIKSNKSPSKSEEDLTGLLDVYKNTENDIQSVFLDEDKKKELLNNCQINEQISPVNIDKLGEIPKKKFESTIAMCQQHSSNLYDLQASHEESQPDTFNINLKIDVNGYTVIKAEEKNSANIYKTIITLVKPEKATQVNVDGNLSRESLNIGEKKYSQKQSVESDIAKINKEVSDNKTNVIVHCKCIFFKSSNNASLSYNFEENDHYLIVVPTEKNDKFMPRGELETVRESEKNILELLNSGMHVSLSFKTENVAKNKLSISQDTKEHNFDNVLQLKSQGDSTTQPTLSNDINKPKYRTDNFAQTDWGNILNYIIEVDRNTISIFGPVYSATLAQDTSIDSLLDIVNFAETCAA</sequence>
<dbReference type="Gene3D" id="3.10.20.230">
    <property type="entry name" value="Doublecortin domain"/>
    <property type="match status" value="1"/>
</dbReference>
<reference evidence="3" key="1">
    <citation type="submission" date="2022-03" db="EMBL/GenBank/DDBJ databases">
        <authorList>
            <person name="Lindestad O."/>
        </authorList>
    </citation>
    <scope>NUCLEOTIDE SEQUENCE</scope>
</reference>
<dbReference type="OrthoDB" id="1738954at2759"/>